<gene>
    <name evidence="1" type="ORF">L2E82_20813</name>
</gene>
<protein>
    <submittedName>
        <fullName evidence="1">Uncharacterized protein</fullName>
    </submittedName>
</protein>
<keyword evidence="2" id="KW-1185">Reference proteome</keyword>
<reference evidence="2" key="1">
    <citation type="journal article" date="2022" name="Mol. Ecol. Resour.">
        <title>The genomes of chicory, endive, great burdock and yacon provide insights into Asteraceae palaeo-polyploidization history and plant inulin production.</title>
        <authorList>
            <person name="Fan W."/>
            <person name="Wang S."/>
            <person name="Wang H."/>
            <person name="Wang A."/>
            <person name="Jiang F."/>
            <person name="Liu H."/>
            <person name="Zhao H."/>
            <person name="Xu D."/>
            <person name="Zhang Y."/>
        </authorList>
    </citation>
    <scope>NUCLEOTIDE SEQUENCE [LARGE SCALE GENOMIC DNA]</scope>
    <source>
        <strain evidence="2">cv. Punajuju</strain>
    </source>
</reference>
<reference evidence="1 2" key="2">
    <citation type="journal article" date="2022" name="Mol. Ecol. Resour.">
        <title>The genomes of chicory, endive, great burdock and yacon provide insights into Asteraceae paleo-polyploidization history and plant inulin production.</title>
        <authorList>
            <person name="Fan W."/>
            <person name="Wang S."/>
            <person name="Wang H."/>
            <person name="Wang A."/>
            <person name="Jiang F."/>
            <person name="Liu H."/>
            <person name="Zhao H."/>
            <person name="Xu D."/>
            <person name="Zhang Y."/>
        </authorList>
    </citation>
    <scope>NUCLEOTIDE SEQUENCE [LARGE SCALE GENOMIC DNA]</scope>
    <source>
        <strain evidence="2">cv. Punajuju</strain>
        <tissue evidence="1">Leaves</tissue>
    </source>
</reference>
<comment type="caution">
    <text evidence="1">The sequence shown here is derived from an EMBL/GenBank/DDBJ whole genome shotgun (WGS) entry which is preliminary data.</text>
</comment>
<name>A0ACB9DUQ7_CICIN</name>
<accession>A0ACB9DUQ7</accession>
<sequence>MEKQRNTQYENNFNSEINFPIMETRLPIEKHATKVYTNEIFKIVQQEIIDSVWLCSHDSIQQHGDVEVCIVKDERKISITKEIGEFDDENEYDYGNLESNEQVTEYKRSHYSRPYPIADRNLSQSHITSREDLEKLFKGIPAVFTRMLQGEELSQTGARGDIFLIPSESENTRTSSPRSHVIWVARSSCACWWCPQHYPGQTGAQNRDPSSLPKILTAA</sequence>
<organism evidence="1 2">
    <name type="scientific">Cichorium intybus</name>
    <name type="common">Chicory</name>
    <dbReference type="NCBI Taxonomy" id="13427"/>
    <lineage>
        <taxon>Eukaryota</taxon>
        <taxon>Viridiplantae</taxon>
        <taxon>Streptophyta</taxon>
        <taxon>Embryophyta</taxon>
        <taxon>Tracheophyta</taxon>
        <taxon>Spermatophyta</taxon>
        <taxon>Magnoliopsida</taxon>
        <taxon>eudicotyledons</taxon>
        <taxon>Gunneridae</taxon>
        <taxon>Pentapetalae</taxon>
        <taxon>asterids</taxon>
        <taxon>campanulids</taxon>
        <taxon>Asterales</taxon>
        <taxon>Asteraceae</taxon>
        <taxon>Cichorioideae</taxon>
        <taxon>Cichorieae</taxon>
        <taxon>Cichoriinae</taxon>
        <taxon>Cichorium</taxon>
    </lineage>
</organism>
<evidence type="ECO:0000313" key="2">
    <source>
        <dbReference type="Proteomes" id="UP001055811"/>
    </source>
</evidence>
<dbReference type="Proteomes" id="UP001055811">
    <property type="component" value="Linkage Group LG04"/>
</dbReference>
<evidence type="ECO:0000313" key="1">
    <source>
        <dbReference type="EMBL" id="KAI3750185.1"/>
    </source>
</evidence>
<dbReference type="EMBL" id="CM042012">
    <property type="protein sequence ID" value="KAI3750185.1"/>
    <property type="molecule type" value="Genomic_DNA"/>
</dbReference>
<proteinExistence type="predicted"/>